<dbReference type="GO" id="GO:0016616">
    <property type="term" value="F:oxidoreductase activity, acting on the CH-OH group of donors, NAD or NADP as acceptor"/>
    <property type="evidence" value="ECO:0007669"/>
    <property type="project" value="TreeGrafter"/>
</dbReference>
<evidence type="ECO:0000313" key="2">
    <source>
        <dbReference type="EMBL" id="TNV77483.1"/>
    </source>
</evidence>
<keyword evidence="1" id="KW-0560">Oxidoreductase</keyword>
<evidence type="ECO:0000313" key="3">
    <source>
        <dbReference type="Proteomes" id="UP000785679"/>
    </source>
</evidence>
<dbReference type="InterPro" id="IPR050425">
    <property type="entry name" value="NAD(P)_dehydrat-like"/>
</dbReference>
<evidence type="ECO:0000256" key="1">
    <source>
        <dbReference type="ARBA" id="ARBA00023002"/>
    </source>
</evidence>
<protein>
    <submittedName>
        <fullName evidence="2">Uncharacterized protein</fullName>
    </submittedName>
</protein>
<gene>
    <name evidence="2" type="ORF">FGO68_gene10332</name>
</gene>
<accession>A0A8J8NLH9</accession>
<dbReference type="AlphaFoldDB" id="A0A8J8NLH9"/>
<dbReference type="InterPro" id="IPR036291">
    <property type="entry name" value="NAD(P)-bd_dom_sf"/>
</dbReference>
<dbReference type="PANTHER" id="PTHR10366:SF564">
    <property type="entry name" value="STEROL-4-ALPHA-CARBOXYLATE 3-DEHYDROGENASE, DECARBOXYLATING"/>
    <property type="match status" value="1"/>
</dbReference>
<dbReference type="Proteomes" id="UP000785679">
    <property type="component" value="Unassembled WGS sequence"/>
</dbReference>
<reference evidence="2" key="1">
    <citation type="submission" date="2019-06" db="EMBL/GenBank/DDBJ databases">
        <authorList>
            <person name="Zheng W."/>
        </authorList>
    </citation>
    <scope>NUCLEOTIDE SEQUENCE</scope>
    <source>
        <strain evidence="2">QDHG01</strain>
    </source>
</reference>
<dbReference type="Gene3D" id="3.40.50.720">
    <property type="entry name" value="NAD(P)-binding Rossmann-like Domain"/>
    <property type="match status" value="1"/>
</dbReference>
<dbReference type="OrthoDB" id="2735536at2759"/>
<comment type="caution">
    <text evidence="2">The sequence shown here is derived from an EMBL/GenBank/DDBJ whole genome shotgun (WGS) entry which is preliminary data.</text>
</comment>
<dbReference type="SUPFAM" id="SSF51735">
    <property type="entry name" value="NAD(P)-binding Rossmann-fold domains"/>
    <property type="match status" value="1"/>
</dbReference>
<sequence>MEGADAYGKSKIAQEQVIRQYIRDNEGKEIPEIVTLHPTFVIGPTLTSERVSSAEGIAKIMNREIPGIPEMSMPSVDVRDVATAHINALTYPNLHGKRIILNKESIRFTAIAQILDEEFKQHGYRVQTRRIGFCPLKLASFFDDQVKTILPLIGTDVVAENNLSKELLGVNYDRWTIKQSLVDMGYSLIEQGLVPEKRKPQ</sequence>
<keyword evidence="3" id="KW-1185">Reference proteome</keyword>
<dbReference type="PANTHER" id="PTHR10366">
    <property type="entry name" value="NAD DEPENDENT EPIMERASE/DEHYDRATASE"/>
    <property type="match status" value="1"/>
</dbReference>
<dbReference type="EMBL" id="RRYP01011828">
    <property type="protein sequence ID" value="TNV77483.1"/>
    <property type="molecule type" value="Genomic_DNA"/>
</dbReference>
<proteinExistence type="predicted"/>
<name>A0A8J8NLH9_HALGN</name>
<organism evidence="2 3">
    <name type="scientific">Halteria grandinella</name>
    <dbReference type="NCBI Taxonomy" id="5974"/>
    <lineage>
        <taxon>Eukaryota</taxon>
        <taxon>Sar</taxon>
        <taxon>Alveolata</taxon>
        <taxon>Ciliophora</taxon>
        <taxon>Intramacronucleata</taxon>
        <taxon>Spirotrichea</taxon>
        <taxon>Stichotrichia</taxon>
        <taxon>Sporadotrichida</taxon>
        <taxon>Halteriidae</taxon>
        <taxon>Halteria</taxon>
    </lineage>
</organism>